<dbReference type="GO" id="GO:0003677">
    <property type="term" value="F:DNA binding"/>
    <property type="evidence" value="ECO:0007669"/>
    <property type="project" value="UniProtKB-KW"/>
</dbReference>
<evidence type="ECO:0000313" key="8">
    <source>
        <dbReference type="Proteomes" id="UP001258994"/>
    </source>
</evidence>
<proteinExistence type="inferred from homology"/>
<dbReference type="NCBIfam" id="NF009044">
    <property type="entry name" value="PRK12378.1"/>
    <property type="match status" value="1"/>
</dbReference>
<dbReference type="InterPro" id="IPR002876">
    <property type="entry name" value="Transcrip_reg_TACO1-like"/>
</dbReference>
<evidence type="ECO:0000313" key="7">
    <source>
        <dbReference type="EMBL" id="WNC72039.1"/>
    </source>
</evidence>
<organism evidence="7 8">
    <name type="scientific">Thalassotalea psychrophila</name>
    <dbReference type="NCBI Taxonomy" id="3065647"/>
    <lineage>
        <taxon>Bacteria</taxon>
        <taxon>Pseudomonadati</taxon>
        <taxon>Pseudomonadota</taxon>
        <taxon>Gammaproteobacteria</taxon>
        <taxon>Alteromonadales</taxon>
        <taxon>Colwelliaceae</taxon>
        <taxon>Thalassotalea</taxon>
    </lineage>
</organism>
<protein>
    <recommendedName>
        <fullName evidence="4">Probable transcriptional regulatory protein RGQ13_18260</fullName>
    </recommendedName>
</protein>
<dbReference type="PANTHER" id="PTHR12532">
    <property type="entry name" value="TRANSLATIONAL ACTIVATOR OF CYTOCHROME C OXIDASE 1"/>
    <property type="match status" value="1"/>
</dbReference>
<evidence type="ECO:0000256" key="3">
    <source>
        <dbReference type="ARBA" id="ARBA00023163"/>
    </source>
</evidence>
<dbReference type="PANTHER" id="PTHR12532:SF0">
    <property type="entry name" value="TRANSLATIONAL ACTIVATOR OF CYTOCHROME C OXIDASE 1"/>
    <property type="match status" value="1"/>
</dbReference>
<comment type="subcellular location">
    <subcellularLocation>
        <location evidence="4">Cytoplasm</location>
    </subcellularLocation>
</comment>
<dbReference type="SUPFAM" id="SSF75625">
    <property type="entry name" value="YebC-like"/>
    <property type="match status" value="1"/>
</dbReference>
<gene>
    <name evidence="7" type="ORF">RGQ13_18260</name>
</gene>
<dbReference type="Pfam" id="PF01709">
    <property type="entry name" value="Transcrip_reg"/>
    <property type="match status" value="1"/>
</dbReference>
<evidence type="ECO:0000256" key="1">
    <source>
        <dbReference type="ARBA" id="ARBA00008724"/>
    </source>
</evidence>
<name>A0ABY9TU18_9GAMM</name>
<evidence type="ECO:0000256" key="2">
    <source>
        <dbReference type="ARBA" id="ARBA00023015"/>
    </source>
</evidence>
<dbReference type="InterPro" id="IPR029072">
    <property type="entry name" value="YebC-like"/>
</dbReference>
<dbReference type="Pfam" id="PF20772">
    <property type="entry name" value="TACO1_YebC_N"/>
    <property type="match status" value="1"/>
</dbReference>
<evidence type="ECO:0000259" key="6">
    <source>
        <dbReference type="Pfam" id="PF20772"/>
    </source>
</evidence>
<evidence type="ECO:0000256" key="4">
    <source>
        <dbReference type="HAMAP-Rule" id="MF_00693"/>
    </source>
</evidence>
<dbReference type="Gene3D" id="3.30.70.980">
    <property type="match status" value="2"/>
</dbReference>
<dbReference type="Proteomes" id="UP001258994">
    <property type="component" value="Chromosome"/>
</dbReference>
<keyword evidence="4" id="KW-0963">Cytoplasm</keyword>
<feature type="domain" description="TACO1/YebC-like second and third" evidence="5">
    <location>
        <begin position="79"/>
        <end position="237"/>
    </location>
</feature>
<dbReference type="Gene3D" id="1.10.10.200">
    <property type="match status" value="1"/>
</dbReference>
<dbReference type="InterPro" id="IPR049083">
    <property type="entry name" value="TACO1_YebC_N"/>
</dbReference>
<accession>A0ABY9TU18</accession>
<dbReference type="InterPro" id="IPR017856">
    <property type="entry name" value="Integrase-like_N"/>
</dbReference>
<keyword evidence="8" id="KW-1185">Reference proteome</keyword>
<dbReference type="HAMAP" id="MF_00693">
    <property type="entry name" value="Transcrip_reg_TACO1"/>
    <property type="match status" value="1"/>
</dbReference>
<evidence type="ECO:0000259" key="5">
    <source>
        <dbReference type="Pfam" id="PF01709"/>
    </source>
</evidence>
<feature type="domain" description="TACO1/YebC-like N-terminal" evidence="6">
    <location>
        <begin position="4"/>
        <end position="73"/>
    </location>
</feature>
<keyword evidence="3 4" id="KW-0804">Transcription</keyword>
<dbReference type="InterPro" id="IPR048300">
    <property type="entry name" value="TACO1_YebC-like_2nd/3rd_dom"/>
</dbReference>
<sequence length="241" mass="26846">MGRAYQNRKADMAKTAGQKTKVYSKYGKEIYVVAKNGGSDPDNNLALRRLIEKAKKDQVPTHVINNAIDKANGAGGENYEPARYEGFGPGGCMVIVDCLTDNTNRTIKDVRQAFTKTNSKIGGVGSASFMFDHQALFVFKGDDEDAILEVLMMADVDVTDVEHEDGLISVYAPHTEFFKVKTTLSEEMPDVTFEMEEITWIPQDYKTISGEDDIAAFEKFMGMLNDSDDVQNIYHNAEIEQ</sequence>
<keyword evidence="2 4" id="KW-0805">Transcription regulation</keyword>
<comment type="similarity">
    <text evidence="1 4">Belongs to the TACO1 family.</text>
</comment>
<reference evidence="8" key="1">
    <citation type="submission" date="2023-09" db="EMBL/GenBank/DDBJ databases">
        <authorList>
            <person name="Li S."/>
            <person name="Li X."/>
            <person name="Zhang C."/>
            <person name="Zhao Z."/>
        </authorList>
    </citation>
    <scope>NUCLEOTIDE SEQUENCE [LARGE SCALE GENOMIC DNA]</scope>
    <source>
        <strain evidence="8">SQ149</strain>
    </source>
</reference>
<keyword evidence="4 7" id="KW-0238">DNA-binding</keyword>
<dbReference type="InterPro" id="IPR026564">
    <property type="entry name" value="Transcrip_reg_TACO1-like_dom3"/>
</dbReference>
<dbReference type="RefSeq" id="WP_348391159.1">
    <property type="nucleotide sequence ID" value="NZ_CP134145.1"/>
</dbReference>
<dbReference type="EMBL" id="CP134145">
    <property type="protein sequence ID" value="WNC72039.1"/>
    <property type="molecule type" value="Genomic_DNA"/>
</dbReference>